<reference evidence="2 3" key="1">
    <citation type="submission" date="2024-01" db="EMBL/GenBank/DDBJ databases">
        <title>A telomere-to-telomere, gap-free genome of sweet tea (Lithocarpus litseifolius).</title>
        <authorList>
            <person name="Zhou J."/>
        </authorList>
    </citation>
    <scope>NUCLEOTIDE SEQUENCE [LARGE SCALE GENOMIC DNA]</scope>
    <source>
        <strain evidence="2">Zhou-2022a</strain>
        <tissue evidence="2">Leaf</tissue>
    </source>
</reference>
<gene>
    <name evidence="2" type="ORF">SO802_023669</name>
</gene>
<feature type="compositionally biased region" description="Basic and acidic residues" evidence="1">
    <location>
        <begin position="333"/>
        <end position="416"/>
    </location>
</feature>
<comment type="caution">
    <text evidence="2">The sequence shown here is derived from an EMBL/GenBank/DDBJ whole genome shotgun (WGS) entry which is preliminary data.</text>
</comment>
<dbReference type="AlphaFoldDB" id="A0AAW2C6W2"/>
<feature type="compositionally biased region" description="Basic and acidic residues" evidence="1">
    <location>
        <begin position="271"/>
        <end position="305"/>
    </location>
</feature>
<dbReference type="EMBL" id="JAZDWU010000008">
    <property type="protein sequence ID" value="KAK9993966.1"/>
    <property type="molecule type" value="Genomic_DNA"/>
</dbReference>
<organism evidence="2 3">
    <name type="scientific">Lithocarpus litseifolius</name>
    <dbReference type="NCBI Taxonomy" id="425828"/>
    <lineage>
        <taxon>Eukaryota</taxon>
        <taxon>Viridiplantae</taxon>
        <taxon>Streptophyta</taxon>
        <taxon>Embryophyta</taxon>
        <taxon>Tracheophyta</taxon>
        <taxon>Spermatophyta</taxon>
        <taxon>Magnoliopsida</taxon>
        <taxon>eudicotyledons</taxon>
        <taxon>Gunneridae</taxon>
        <taxon>Pentapetalae</taxon>
        <taxon>rosids</taxon>
        <taxon>fabids</taxon>
        <taxon>Fagales</taxon>
        <taxon>Fagaceae</taxon>
        <taxon>Lithocarpus</taxon>
    </lineage>
</organism>
<feature type="region of interest" description="Disordered" evidence="1">
    <location>
        <begin position="46"/>
        <end position="176"/>
    </location>
</feature>
<feature type="compositionally biased region" description="Acidic residues" evidence="1">
    <location>
        <begin position="418"/>
        <end position="463"/>
    </location>
</feature>
<dbReference type="Proteomes" id="UP001459277">
    <property type="component" value="Unassembled WGS sequence"/>
</dbReference>
<keyword evidence="3" id="KW-1185">Reference proteome</keyword>
<dbReference type="PANTHER" id="PTHR33621:SF2">
    <property type="entry name" value="RIBOSOMAL L1 DOMAIN-CONTAINING PROTEIN"/>
    <property type="match status" value="1"/>
</dbReference>
<evidence type="ECO:0000313" key="2">
    <source>
        <dbReference type="EMBL" id="KAK9993966.1"/>
    </source>
</evidence>
<accession>A0AAW2C6W2</accession>
<sequence>MDFHSLARKELQALCKKNKIPANMTNVAMADALQALQNVEGLEEFLNPSDSNLSQPPEKNVNGSPDIPRTAARASTRRKPTKQETESTQPLTRTRRGTRGSAAQGIDQENKDVNVLITPAPAVPGSRRRVPAASSRRKIETQLREAEEDEKSEAQERSDVVETPVVPSTRRRAPATSALRKLETENSVQRVYSTRHSVKLLEKNLGKMSLVENGKSEPVKIDDLSEEKANISEISELSVQFEKEMSEANTQTVSEVGSEETNDSEVLSEPKPVESMEMERELKVDIKDMNKSDDESKEDNLKSEMADSSGVVKVSEAIDEVGDEGSDESDCISSEKLEMAIDVDHETVDEKVTEQDTRSEDSLAVKESNDASAEDMDHVSESVSPQHERQNLASKDSELNVTEGDDHSNCDSKSESTTEGESDSESESATEGESDEEIASDENSSECEEDYSDDDAETEEEKDLEAPVLPSGFEKLENNHSGSEGIVAEQSDIQVSVEDQASTMEIYNTEALVDVYVTEAEEVAMKTNDQSSVETPISMKNMSPNLLISDCEVTLSTVATNSISEDKTSCHAEDPIAKAEEMHETLVDVCVMPAHESNLSTDLISDSKVTYEIPFQPFAADQLSGQFPRPTQLTPRKSSAIKESTIQKVTDVSDDDEENIDTGNVKVELDKEKAKPDELAGKSLRQLSKMLKEMHIKSNKKHNNTDKSATKEHVGKKRIALQALPENCSMAVDEGLKEN</sequence>
<name>A0AAW2C6W2_9ROSI</name>
<evidence type="ECO:0000256" key="1">
    <source>
        <dbReference type="SAM" id="MobiDB-lite"/>
    </source>
</evidence>
<feature type="compositionally biased region" description="Acidic residues" evidence="1">
    <location>
        <begin position="317"/>
        <end position="330"/>
    </location>
</feature>
<feature type="region of interest" description="Disordered" evidence="1">
    <location>
        <begin position="243"/>
        <end position="489"/>
    </location>
</feature>
<dbReference type="PANTHER" id="PTHR33621">
    <property type="entry name" value="ASPARTIC/GLUTAMIC ACID-RICH PROTEIN"/>
    <property type="match status" value="1"/>
</dbReference>
<feature type="compositionally biased region" description="Polar residues" evidence="1">
    <location>
        <begin position="48"/>
        <end position="63"/>
    </location>
</feature>
<protein>
    <submittedName>
        <fullName evidence="2">Uncharacterized protein</fullName>
    </submittedName>
</protein>
<evidence type="ECO:0000313" key="3">
    <source>
        <dbReference type="Proteomes" id="UP001459277"/>
    </source>
</evidence>
<proteinExistence type="predicted"/>